<dbReference type="GO" id="GO:0004519">
    <property type="term" value="F:endonuclease activity"/>
    <property type="evidence" value="ECO:0007669"/>
    <property type="project" value="UniProtKB-KW"/>
</dbReference>
<dbReference type="RefSeq" id="WP_301813398.1">
    <property type="nucleotide sequence ID" value="NZ_JAUJZH010000021.1"/>
</dbReference>
<feature type="domain" description="ENPP1-3/EXOG-like endonuclease/phosphodiesterase" evidence="10">
    <location>
        <begin position="99"/>
        <end position="286"/>
    </location>
</feature>
<dbReference type="EMBL" id="JAUKVY010000021">
    <property type="protein sequence ID" value="MDO1535625.1"/>
    <property type="molecule type" value="Genomic_DNA"/>
</dbReference>
<accession>A0ABT8SA08</accession>
<name>A0ABT8SA08_9BURK</name>
<feature type="chain" id="PRO_5046077231" description="Endonuclease" evidence="9">
    <location>
        <begin position="32"/>
        <end position="289"/>
    </location>
</feature>
<dbReference type="Gene3D" id="3.40.570.10">
    <property type="entry name" value="Extracellular Endonuclease, subunit A"/>
    <property type="match status" value="1"/>
</dbReference>
<sequence>MQLSYKHKSFLLAAKLAGAALLALASQVAGAWSLGAAAEHAVSGAVAKHSRAAFQDQAAAPVALPSGRGFSSCASLFPQKNPLNVASVSADWKPIALCSNQFAVLYSGLSKTPLVTFERLNREQIADAKDEQRTDQFFPDPRLPRGARAELEDYRGSGLDRGHLAPAGDQPDPESMAQSFALSNMVPQDQTNNRKIWSKVEGDVRKFVRRAKGDVYVFSGPIFNAPRRTIGPNRVWVPSHLFKLVYDEASGRSWAYILPNTADARIEAPMDYESFVKATGWNLLSAVHQ</sequence>
<dbReference type="InterPro" id="IPR020821">
    <property type="entry name" value="ENPP1-3/EXOG-like_nuc-like"/>
</dbReference>
<keyword evidence="9" id="KW-0732">Signal</keyword>
<evidence type="ECO:0000256" key="8">
    <source>
        <dbReference type="RuleBase" id="RU366055"/>
    </source>
</evidence>
<gene>
    <name evidence="12" type="ORF">Q2T77_25405</name>
</gene>
<feature type="domain" description="DNA/RNA non-specific endonuclease/pyrophosphatase/phosphodiesterase" evidence="11">
    <location>
        <begin position="98"/>
        <end position="287"/>
    </location>
</feature>
<comment type="similarity">
    <text evidence="2 8">Belongs to the DNA/RNA non-specific endonuclease family.</text>
</comment>
<dbReference type="InterPro" id="IPR018524">
    <property type="entry name" value="DNA/RNA_endonuclease_AS"/>
</dbReference>
<dbReference type="SMART" id="SM00892">
    <property type="entry name" value="Endonuclease_NS"/>
    <property type="match status" value="1"/>
</dbReference>
<evidence type="ECO:0000256" key="1">
    <source>
        <dbReference type="ARBA" id="ARBA00001946"/>
    </source>
</evidence>
<comment type="cofactor">
    <cofactor evidence="1 8">
        <name>Mg(2+)</name>
        <dbReference type="ChEBI" id="CHEBI:18420"/>
    </cofactor>
</comment>
<keyword evidence="5 8" id="KW-0255">Endonuclease</keyword>
<evidence type="ECO:0000256" key="7">
    <source>
        <dbReference type="ARBA" id="ARBA00022842"/>
    </source>
</evidence>
<dbReference type="InterPro" id="IPR040255">
    <property type="entry name" value="Non-specific_endonuclease"/>
</dbReference>
<keyword evidence="6 8" id="KW-0378">Hydrolase</keyword>
<dbReference type="Proteomes" id="UP001169027">
    <property type="component" value="Unassembled WGS sequence"/>
</dbReference>
<protein>
    <recommendedName>
        <fullName evidence="8">Endonuclease</fullName>
        <ecNumber evidence="8">3.1.30.-</ecNumber>
    </recommendedName>
</protein>
<dbReference type="PANTHER" id="PTHR13966">
    <property type="entry name" value="ENDONUCLEASE RELATED"/>
    <property type="match status" value="1"/>
</dbReference>
<dbReference type="EC" id="3.1.30.-" evidence="8"/>
<dbReference type="InterPro" id="IPR001604">
    <property type="entry name" value="Endo_G_ENPP1-like_dom"/>
</dbReference>
<keyword evidence="3 8" id="KW-0540">Nuclease</keyword>
<evidence type="ECO:0000259" key="11">
    <source>
        <dbReference type="SMART" id="SM00892"/>
    </source>
</evidence>
<dbReference type="CDD" id="cd00091">
    <property type="entry name" value="NUC"/>
    <property type="match status" value="1"/>
</dbReference>
<proteinExistence type="inferred from homology"/>
<organism evidence="12 13">
    <name type="scientific">Variovorax ginsengisoli</name>
    <dbReference type="NCBI Taxonomy" id="363844"/>
    <lineage>
        <taxon>Bacteria</taxon>
        <taxon>Pseudomonadati</taxon>
        <taxon>Pseudomonadota</taxon>
        <taxon>Betaproteobacteria</taxon>
        <taxon>Burkholderiales</taxon>
        <taxon>Comamonadaceae</taxon>
        <taxon>Variovorax</taxon>
    </lineage>
</organism>
<keyword evidence="4 8" id="KW-0479">Metal-binding</keyword>
<evidence type="ECO:0000259" key="10">
    <source>
        <dbReference type="SMART" id="SM00477"/>
    </source>
</evidence>
<evidence type="ECO:0000256" key="2">
    <source>
        <dbReference type="ARBA" id="ARBA00010052"/>
    </source>
</evidence>
<dbReference type="InterPro" id="IPR044929">
    <property type="entry name" value="DNA/RNA_non-sp_Endonuclease_sf"/>
</dbReference>
<evidence type="ECO:0000313" key="12">
    <source>
        <dbReference type="EMBL" id="MDO1535625.1"/>
    </source>
</evidence>
<dbReference type="Pfam" id="PF01223">
    <property type="entry name" value="Endonuclease_NS"/>
    <property type="match status" value="1"/>
</dbReference>
<dbReference type="InterPro" id="IPR044925">
    <property type="entry name" value="His-Me_finger_sf"/>
</dbReference>
<reference evidence="12" key="1">
    <citation type="submission" date="2023-06" db="EMBL/GenBank/DDBJ databases">
        <authorList>
            <person name="Jiang Y."/>
            <person name="Liu Q."/>
        </authorList>
    </citation>
    <scope>NUCLEOTIDE SEQUENCE</scope>
    <source>
        <strain evidence="12">CGMCC 1.12090</strain>
    </source>
</reference>
<dbReference type="PANTHER" id="PTHR13966:SF5">
    <property type="entry name" value="ENDONUCLEASE G, MITOCHONDRIAL"/>
    <property type="match status" value="1"/>
</dbReference>
<dbReference type="SUPFAM" id="SSF54060">
    <property type="entry name" value="His-Me finger endonucleases"/>
    <property type="match status" value="1"/>
</dbReference>
<evidence type="ECO:0000313" key="13">
    <source>
        <dbReference type="Proteomes" id="UP001169027"/>
    </source>
</evidence>
<keyword evidence="13" id="KW-1185">Reference proteome</keyword>
<evidence type="ECO:0000256" key="6">
    <source>
        <dbReference type="ARBA" id="ARBA00022801"/>
    </source>
</evidence>
<dbReference type="PROSITE" id="PS01070">
    <property type="entry name" value="NUCLEASE_NON_SPEC"/>
    <property type="match status" value="1"/>
</dbReference>
<feature type="signal peptide" evidence="9">
    <location>
        <begin position="1"/>
        <end position="31"/>
    </location>
</feature>
<evidence type="ECO:0000256" key="9">
    <source>
        <dbReference type="SAM" id="SignalP"/>
    </source>
</evidence>
<evidence type="ECO:0000256" key="3">
    <source>
        <dbReference type="ARBA" id="ARBA00022722"/>
    </source>
</evidence>
<evidence type="ECO:0000256" key="4">
    <source>
        <dbReference type="ARBA" id="ARBA00022723"/>
    </source>
</evidence>
<evidence type="ECO:0000256" key="5">
    <source>
        <dbReference type="ARBA" id="ARBA00022759"/>
    </source>
</evidence>
<keyword evidence="7" id="KW-0460">Magnesium</keyword>
<dbReference type="SMART" id="SM00477">
    <property type="entry name" value="NUC"/>
    <property type="match status" value="1"/>
</dbReference>
<comment type="caution">
    <text evidence="12">The sequence shown here is derived from an EMBL/GenBank/DDBJ whole genome shotgun (WGS) entry which is preliminary data.</text>
</comment>